<dbReference type="EMBL" id="JQGA01000883">
    <property type="protein sequence ID" value="KGO72421.1"/>
    <property type="molecule type" value="Genomic_DNA"/>
</dbReference>
<dbReference type="PANTHER" id="PTHR33643">
    <property type="entry name" value="UREASE ACCESSORY PROTEIN D"/>
    <property type="match status" value="1"/>
</dbReference>
<dbReference type="HOGENOM" id="CLU_021703_2_0_1"/>
<protein>
    <submittedName>
        <fullName evidence="3">Urease accessory protein UreD</fullName>
    </submittedName>
</protein>
<comment type="caution">
    <text evidence="3">The sequence shown here is derived from an EMBL/GenBank/DDBJ whole genome shotgun (WGS) entry which is preliminary data.</text>
</comment>
<dbReference type="OMA" id="CFRSASY"/>
<dbReference type="PANTHER" id="PTHR33643:SF1">
    <property type="entry name" value="UREASE ACCESSORY PROTEIN D"/>
    <property type="match status" value="1"/>
</dbReference>
<dbReference type="GO" id="GO:0016151">
    <property type="term" value="F:nickel cation binding"/>
    <property type="evidence" value="ECO:0007669"/>
    <property type="project" value="InterPro"/>
</dbReference>
<dbReference type="Pfam" id="PF01774">
    <property type="entry name" value="UreD"/>
    <property type="match status" value="1"/>
</dbReference>
<dbReference type="OrthoDB" id="5550464at2759"/>
<keyword evidence="4" id="KW-1185">Reference proteome</keyword>
<dbReference type="STRING" id="40296.A0A0A2KZU2"/>
<dbReference type="PhylomeDB" id="A0A0A2KZU2"/>
<dbReference type="HAMAP" id="MF_01384">
    <property type="entry name" value="UreD"/>
    <property type="match status" value="1"/>
</dbReference>
<evidence type="ECO:0000256" key="1">
    <source>
        <dbReference type="ARBA" id="ARBA00007177"/>
    </source>
</evidence>
<proteinExistence type="inferred from homology"/>
<evidence type="ECO:0000313" key="4">
    <source>
        <dbReference type="Proteomes" id="UP000030104"/>
    </source>
</evidence>
<accession>A0A0A2KZU2</accession>
<comment type="similarity">
    <text evidence="1">Belongs to the UreD family.</text>
</comment>
<sequence length="311" mass="34374">MGTITMVPRKPQPGTGELEVHGFCGSSSISSLSCTYPLNLVSPPSRTTDHAVLVFMMSYGGGLVAGDRVDLNIGIRPKSRLALLTQGSTKVYKTLCKSIRSYQNLTVTVEAEAALLLLPDPVQPFKDSSYEQCQIFNVHHSLSSILVLDWLSGGRTARGEAWEFFGWKGRNEIWSLPDLEKGTKKKLLVRDSLVLDETSSTKPNYSDEMDDLGAFGTLIIRGPMFRALGDLFLAEFSRLPRIRANGKNHEQVDLQSGESVKTWTAASVRGSVIVKFGSRDVDSARRWLRDMLLRDGTVGEEFGERSLLCIQ</sequence>
<name>A0A0A2KZU2_PENIT</name>
<dbReference type="AlphaFoldDB" id="A0A0A2KZU2"/>
<reference evidence="3 4" key="1">
    <citation type="journal article" date="2015" name="Mol. Plant Microbe Interact.">
        <title>Genome, transcriptome, and functional analyses of Penicillium expansum provide new insights into secondary metabolism and pathogenicity.</title>
        <authorList>
            <person name="Ballester A.R."/>
            <person name="Marcet-Houben M."/>
            <person name="Levin E."/>
            <person name="Sela N."/>
            <person name="Selma-Lazaro C."/>
            <person name="Carmona L."/>
            <person name="Wisniewski M."/>
            <person name="Droby S."/>
            <person name="Gonzalez-Candelas L."/>
            <person name="Gabaldon T."/>
        </authorList>
    </citation>
    <scope>NUCLEOTIDE SEQUENCE [LARGE SCALE GENOMIC DNA]</scope>
    <source>
        <strain evidence="3 4">PHI-1</strain>
    </source>
</reference>
<keyword evidence="2" id="KW-0143">Chaperone</keyword>
<dbReference type="Proteomes" id="UP000030104">
    <property type="component" value="Unassembled WGS sequence"/>
</dbReference>
<dbReference type="InterPro" id="IPR002669">
    <property type="entry name" value="UreD"/>
</dbReference>
<gene>
    <name evidence="3" type="ORF">PITC_069440</name>
</gene>
<evidence type="ECO:0000256" key="2">
    <source>
        <dbReference type="ARBA" id="ARBA00023186"/>
    </source>
</evidence>
<evidence type="ECO:0000313" key="3">
    <source>
        <dbReference type="EMBL" id="KGO72421.1"/>
    </source>
</evidence>
<organism evidence="3 4">
    <name type="scientific">Penicillium italicum</name>
    <name type="common">Blue mold</name>
    <dbReference type="NCBI Taxonomy" id="40296"/>
    <lineage>
        <taxon>Eukaryota</taxon>
        <taxon>Fungi</taxon>
        <taxon>Dikarya</taxon>
        <taxon>Ascomycota</taxon>
        <taxon>Pezizomycotina</taxon>
        <taxon>Eurotiomycetes</taxon>
        <taxon>Eurotiomycetidae</taxon>
        <taxon>Eurotiales</taxon>
        <taxon>Aspergillaceae</taxon>
        <taxon>Penicillium</taxon>
    </lineage>
</organism>